<evidence type="ECO:0000313" key="2">
    <source>
        <dbReference type="EMBL" id="KAK6504759.1"/>
    </source>
</evidence>
<feature type="region of interest" description="Disordered" evidence="1">
    <location>
        <begin position="1"/>
        <end position="34"/>
    </location>
</feature>
<organism evidence="2 3">
    <name type="scientific">Arthrobotrys musiformis</name>
    <dbReference type="NCBI Taxonomy" id="47236"/>
    <lineage>
        <taxon>Eukaryota</taxon>
        <taxon>Fungi</taxon>
        <taxon>Dikarya</taxon>
        <taxon>Ascomycota</taxon>
        <taxon>Pezizomycotina</taxon>
        <taxon>Orbiliomycetes</taxon>
        <taxon>Orbiliales</taxon>
        <taxon>Orbiliaceae</taxon>
        <taxon>Arthrobotrys</taxon>
    </lineage>
</organism>
<accession>A0AAV9WA86</accession>
<name>A0AAV9WA86_9PEZI</name>
<reference evidence="2 3" key="1">
    <citation type="submission" date="2023-08" db="EMBL/GenBank/DDBJ databases">
        <authorList>
            <person name="Palmer J.M."/>
        </authorList>
    </citation>
    <scope>NUCLEOTIDE SEQUENCE [LARGE SCALE GENOMIC DNA]</scope>
    <source>
        <strain evidence="2 3">TWF481</strain>
    </source>
</reference>
<proteinExistence type="predicted"/>
<sequence>MSLQVQDPNSDSDSRSEDGTDEGTPQSSSEKKGPTLLARQSLQIILRLLCERVPLEIALQIVNFAEIHPCSILASRHTWDMEMHSLYSGRKTYLTAQIPFYENPRGLKNFKTPARDSNPSPSSSTQIGKGRIRIIDKLVFRIRPAPVRGAPIPVVLPIDGVTFVEVELWRRKYHNYKDDIMAKKKMQMQAILDCGGDPKDLDLNYTIKARSCETWNKAHHDFYHGYSRGGPEEETRGPNGKFKVGTWFLHTMDRIYANRAGYVTSWDWRLDEPMYIESEDADGNGTKVRGKYFKPWDCADGKIQNGAFIRELREGDEIKVVIRALGGTYTRCVLGSCDIECWWAL</sequence>
<evidence type="ECO:0000256" key="1">
    <source>
        <dbReference type="SAM" id="MobiDB-lite"/>
    </source>
</evidence>
<keyword evidence="3" id="KW-1185">Reference proteome</keyword>
<evidence type="ECO:0000313" key="3">
    <source>
        <dbReference type="Proteomes" id="UP001370758"/>
    </source>
</evidence>
<gene>
    <name evidence="2" type="ORF">TWF481_006698</name>
</gene>
<feature type="compositionally biased region" description="Polar residues" evidence="1">
    <location>
        <begin position="1"/>
        <end position="11"/>
    </location>
</feature>
<dbReference type="EMBL" id="JAVHJL010000004">
    <property type="protein sequence ID" value="KAK6504759.1"/>
    <property type="molecule type" value="Genomic_DNA"/>
</dbReference>
<dbReference type="AlphaFoldDB" id="A0AAV9WA86"/>
<comment type="caution">
    <text evidence="2">The sequence shown here is derived from an EMBL/GenBank/DDBJ whole genome shotgun (WGS) entry which is preliminary data.</text>
</comment>
<evidence type="ECO:0008006" key="4">
    <source>
        <dbReference type="Google" id="ProtNLM"/>
    </source>
</evidence>
<dbReference type="Proteomes" id="UP001370758">
    <property type="component" value="Unassembled WGS sequence"/>
</dbReference>
<protein>
    <recommendedName>
        <fullName evidence="4">F-box domain-containing protein</fullName>
    </recommendedName>
</protein>